<comment type="caution">
    <text evidence="3">The sequence shown here is derived from an EMBL/GenBank/DDBJ whole genome shotgun (WGS) entry which is preliminary data.</text>
</comment>
<feature type="region of interest" description="Disordered" evidence="1">
    <location>
        <begin position="140"/>
        <end position="166"/>
    </location>
</feature>
<protein>
    <submittedName>
        <fullName evidence="3">Nuclear transport factor 2 family protein</fullName>
    </submittedName>
</protein>
<evidence type="ECO:0000313" key="3">
    <source>
        <dbReference type="EMBL" id="MCT2401649.1"/>
    </source>
</evidence>
<evidence type="ECO:0000259" key="2">
    <source>
        <dbReference type="Pfam" id="PF13577"/>
    </source>
</evidence>
<dbReference type="Gene3D" id="3.10.450.50">
    <property type="match status" value="1"/>
</dbReference>
<proteinExistence type="predicted"/>
<feature type="compositionally biased region" description="Pro residues" evidence="1">
    <location>
        <begin position="146"/>
        <end position="166"/>
    </location>
</feature>
<dbReference type="SUPFAM" id="SSF54427">
    <property type="entry name" value="NTF2-like"/>
    <property type="match status" value="1"/>
</dbReference>
<dbReference type="Pfam" id="PF13577">
    <property type="entry name" value="SnoaL_4"/>
    <property type="match status" value="1"/>
</dbReference>
<dbReference type="InterPro" id="IPR011944">
    <property type="entry name" value="Steroid_delta5-4_isomerase"/>
</dbReference>
<accession>A0ABT2I9Z9</accession>
<feature type="domain" description="SnoaL-like" evidence="2">
    <location>
        <begin position="6"/>
        <end position="122"/>
    </location>
</feature>
<evidence type="ECO:0000313" key="4">
    <source>
        <dbReference type="Proteomes" id="UP001165583"/>
    </source>
</evidence>
<reference evidence="3" key="1">
    <citation type="submission" date="2022-09" db="EMBL/GenBank/DDBJ databases">
        <title>Novosphingobium sp. Nov., a polycyclic aromatic hydrocarbon-degrading bacterium isolated form mangrove sediments in HongKong.</title>
        <authorList>
            <person name="Hu Z."/>
        </authorList>
    </citation>
    <scope>NUCLEOTIDE SEQUENCE</scope>
    <source>
        <strain evidence="3">HK4-1</strain>
    </source>
</reference>
<dbReference type="RefSeq" id="WP_260047675.1">
    <property type="nucleotide sequence ID" value="NZ_JANZXA010000017.1"/>
</dbReference>
<keyword evidence="4" id="KW-1185">Reference proteome</keyword>
<gene>
    <name evidence="3" type="ORF">NZK81_19020</name>
</gene>
<dbReference type="Proteomes" id="UP001165583">
    <property type="component" value="Unassembled WGS sequence"/>
</dbReference>
<dbReference type="EMBL" id="JANZXA010000017">
    <property type="protein sequence ID" value="MCT2401649.1"/>
    <property type="molecule type" value="Genomic_DNA"/>
</dbReference>
<evidence type="ECO:0000256" key="1">
    <source>
        <dbReference type="SAM" id="MobiDB-lite"/>
    </source>
</evidence>
<dbReference type="NCBIfam" id="TIGR02246">
    <property type="entry name" value="SgcJ/EcaC family oxidoreductase"/>
    <property type="match status" value="1"/>
</dbReference>
<organism evidence="3 4">
    <name type="scientific">Novosphingobium mangrovi</name>
    <name type="common">ex Huang et al. 2023</name>
    <dbReference type="NCBI Taxonomy" id="2976432"/>
    <lineage>
        <taxon>Bacteria</taxon>
        <taxon>Pseudomonadati</taxon>
        <taxon>Pseudomonadota</taxon>
        <taxon>Alphaproteobacteria</taxon>
        <taxon>Sphingomonadales</taxon>
        <taxon>Sphingomonadaceae</taxon>
        <taxon>Novosphingobium</taxon>
    </lineage>
</organism>
<dbReference type="InterPro" id="IPR032710">
    <property type="entry name" value="NTF2-like_dom_sf"/>
</dbReference>
<name>A0ABT2I9Z9_9SPHN</name>
<sequence length="166" mass="19020">MSQLAAAEAGIRQLHAHYADAVFRKDFEAFARCFAEDGEWRIAGSVLRGRDEIVSAAEGFLGKARRIFMTFRAPIIARDGKEKAHGRTYVSEQCCWLDGKTNLTLGRYYEHFVDTGERWLFSWRLYQVLYTGPDDLTGDWFDEPDFGPPPGMPSRDFLPPPPRRQL</sequence>
<dbReference type="InterPro" id="IPR037401">
    <property type="entry name" value="SnoaL-like"/>
</dbReference>